<sequence length="138" mass="15748">VNERGSRKFKISPQRCDPVGTGVCRRAVNVTFKVHPLPSTVYHQPSPPQLRGYLNPFHPTVTASTNIPLGPPSFFFLPSIQTLGWREQFLQLTPFFSSLFSPPFLSIFNSLLADLQTLPHVLHQFFSPSTYKFYRRGR</sequence>
<dbReference type="EMBL" id="GBRD01001075">
    <property type="protein sequence ID" value="JAG64746.1"/>
    <property type="molecule type" value="Transcribed_RNA"/>
</dbReference>
<proteinExistence type="predicted"/>
<dbReference type="AlphaFoldDB" id="A0A0K8TH74"/>
<accession>A0A0K8TH74</accession>
<reference evidence="1" key="1">
    <citation type="submission" date="2014-09" db="EMBL/GenBank/DDBJ databases">
        <authorList>
            <person name="Magalhaes I.L.F."/>
            <person name="Oliveira U."/>
            <person name="Santos F.R."/>
            <person name="Vidigal T.H.D.A."/>
            <person name="Brescovit A.D."/>
            <person name="Santos A.J."/>
        </authorList>
    </citation>
    <scope>NUCLEOTIDE SEQUENCE</scope>
</reference>
<organism evidence="1">
    <name type="scientific">Lygus hesperus</name>
    <name type="common">Western plant bug</name>
    <dbReference type="NCBI Taxonomy" id="30085"/>
    <lineage>
        <taxon>Eukaryota</taxon>
        <taxon>Metazoa</taxon>
        <taxon>Ecdysozoa</taxon>
        <taxon>Arthropoda</taxon>
        <taxon>Hexapoda</taxon>
        <taxon>Insecta</taxon>
        <taxon>Pterygota</taxon>
        <taxon>Neoptera</taxon>
        <taxon>Paraneoptera</taxon>
        <taxon>Hemiptera</taxon>
        <taxon>Heteroptera</taxon>
        <taxon>Panheteroptera</taxon>
        <taxon>Cimicomorpha</taxon>
        <taxon>Miridae</taxon>
        <taxon>Mirini</taxon>
        <taxon>Lygus</taxon>
    </lineage>
</organism>
<protein>
    <submittedName>
        <fullName evidence="1">Uncharacterized protein</fullName>
    </submittedName>
</protein>
<feature type="non-terminal residue" evidence="1">
    <location>
        <position position="1"/>
    </location>
</feature>
<name>A0A0K8TH74_LYGHE</name>
<evidence type="ECO:0000313" key="1">
    <source>
        <dbReference type="EMBL" id="JAG64746.1"/>
    </source>
</evidence>